<dbReference type="OrthoDB" id="1075930at2"/>
<dbReference type="Pfam" id="PF19637">
    <property type="entry name" value="DUF6140"/>
    <property type="match status" value="1"/>
</dbReference>
<organism evidence="1 2">
    <name type="scientific">Mongoliibacter ruber</name>
    <dbReference type="NCBI Taxonomy" id="1750599"/>
    <lineage>
        <taxon>Bacteria</taxon>
        <taxon>Pseudomonadati</taxon>
        <taxon>Bacteroidota</taxon>
        <taxon>Cytophagia</taxon>
        <taxon>Cytophagales</taxon>
        <taxon>Cyclobacteriaceae</taxon>
        <taxon>Mongoliibacter</taxon>
    </lineage>
</organism>
<proteinExistence type="predicted"/>
<sequence length="74" mass="8147">MALFKVTVKVPLFRNGIRLEKGMSVDVIMSSPAYYPLHHEGGKSIVDAFLRIYGIDLRKANAVNSSVLEVVKVG</sequence>
<dbReference type="AlphaFoldDB" id="A0A2T0WSV4"/>
<dbReference type="EMBL" id="PVTR01000002">
    <property type="protein sequence ID" value="PRY89755.1"/>
    <property type="molecule type" value="Genomic_DNA"/>
</dbReference>
<dbReference type="RefSeq" id="WP_106132441.1">
    <property type="nucleotide sequence ID" value="NZ_PVTR01000002.1"/>
</dbReference>
<reference evidence="1 2" key="1">
    <citation type="submission" date="2018-03" db="EMBL/GenBank/DDBJ databases">
        <title>Genomic Encyclopedia of Archaeal and Bacterial Type Strains, Phase II (KMG-II): from individual species to whole genera.</title>
        <authorList>
            <person name="Goeker M."/>
        </authorList>
    </citation>
    <scope>NUCLEOTIDE SEQUENCE [LARGE SCALE GENOMIC DNA]</scope>
    <source>
        <strain evidence="1 2">DSM 27929</strain>
    </source>
</reference>
<dbReference type="Proteomes" id="UP000238157">
    <property type="component" value="Unassembled WGS sequence"/>
</dbReference>
<dbReference type="InterPro" id="IPR046138">
    <property type="entry name" value="DUF6140"/>
</dbReference>
<protein>
    <submittedName>
        <fullName evidence="1">Uncharacterized protein</fullName>
    </submittedName>
</protein>
<keyword evidence="2" id="KW-1185">Reference proteome</keyword>
<comment type="caution">
    <text evidence="1">The sequence shown here is derived from an EMBL/GenBank/DDBJ whole genome shotgun (WGS) entry which is preliminary data.</text>
</comment>
<evidence type="ECO:0000313" key="1">
    <source>
        <dbReference type="EMBL" id="PRY89755.1"/>
    </source>
</evidence>
<gene>
    <name evidence="1" type="ORF">CLW00_102231</name>
</gene>
<evidence type="ECO:0000313" key="2">
    <source>
        <dbReference type="Proteomes" id="UP000238157"/>
    </source>
</evidence>
<name>A0A2T0WSV4_9BACT</name>
<accession>A0A2T0WSV4</accession>